<keyword evidence="6 7" id="KW-0472">Membrane</keyword>
<feature type="transmembrane region" description="Helical" evidence="7">
    <location>
        <begin position="185"/>
        <end position="205"/>
    </location>
</feature>
<comment type="subcellular location">
    <subcellularLocation>
        <location evidence="1">Membrane</location>
        <topology evidence="1">Multi-pass membrane protein</topology>
    </subcellularLocation>
</comment>
<dbReference type="Proteomes" id="UP001321760">
    <property type="component" value="Unassembled WGS sequence"/>
</dbReference>
<organism evidence="8 9">
    <name type="scientific">Podospora aff. communis PSN243</name>
    <dbReference type="NCBI Taxonomy" id="3040156"/>
    <lineage>
        <taxon>Eukaryota</taxon>
        <taxon>Fungi</taxon>
        <taxon>Dikarya</taxon>
        <taxon>Ascomycota</taxon>
        <taxon>Pezizomycotina</taxon>
        <taxon>Sordariomycetes</taxon>
        <taxon>Sordariomycetidae</taxon>
        <taxon>Sordariales</taxon>
        <taxon>Podosporaceae</taxon>
        <taxon>Podospora</taxon>
    </lineage>
</organism>
<name>A0AAV9GSM7_9PEZI</name>
<sequence length="270" mass="30146">MGSSDIPPPHVPSHVVPVCNLLLQIGGSLWTISYLLLARESFRSQSYGMPLFAVALNFSWEMVYALHVAEAPLERAIFALWMLIDGAMVYGMMKFAKHEWAHAPAVARSIVPIFVVMTVVAGVGHWSFAEWWIGNDVGKREGKYYMGRLGPDTTELGYWSAAVCQVYLSASSLCQLGVRGHSGGVSWGIWATRTAGSIIGFYAVYGWDWYFWREAHEYFMSPFGMFLWVTSLICDLVYPFVLWEVQKTEVVLADGRKVAAHSAEAKRAGT</sequence>
<evidence type="ECO:0000256" key="4">
    <source>
        <dbReference type="ARBA" id="ARBA00022692"/>
    </source>
</evidence>
<evidence type="ECO:0000256" key="3">
    <source>
        <dbReference type="ARBA" id="ARBA00006757"/>
    </source>
</evidence>
<evidence type="ECO:0000256" key="7">
    <source>
        <dbReference type="SAM" id="Phobius"/>
    </source>
</evidence>
<comment type="similarity">
    <text evidence="3">Belongs to the paxB family.</text>
</comment>
<keyword evidence="4 7" id="KW-0812">Transmembrane</keyword>
<dbReference type="InterPro" id="IPR039020">
    <property type="entry name" value="PaxB-like"/>
</dbReference>
<feature type="transmembrane region" description="Helical" evidence="7">
    <location>
        <begin position="105"/>
        <end position="128"/>
    </location>
</feature>
<feature type="transmembrane region" description="Helical" evidence="7">
    <location>
        <begin position="49"/>
        <end position="69"/>
    </location>
</feature>
<evidence type="ECO:0000256" key="6">
    <source>
        <dbReference type="ARBA" id="ARBA00023136"/>
    </source>
</evidence>
<protein>
    <recommendedName>
        <fullName evidence="10">Terpene cyclase</fullName>
    </recommendedName>
</protein>
<evidence type="ECO:0000256" key="5">
    <source>
        <dbReference type="ARBA" id="ARBA00022989"/>
    </source>
</evidence>
<proteinExistence type="inferred from homology"/>
<comment type="caution">
    <text evidence="8">The sequence shown here is derived from an EMBL/GenBank/DDBJ whole genome shotgun (WGS) entry which is preliminary data.</text>
</comment>
<accession>A0AAV9GSM7</accession>
<dbReference type="Pfam" id="PF25129">
    <property type="entry name" value="Pyr4-TMTC"/>
    <property type="match status" value="1"/>
</dbReference>
<dbReference type="GO" id="GO:0016020">
    <property type="term" value="C:membrane"/>
    <property type="evidence" value="ECO:0007669"/>
    <property type="project" value="UniProtKB-SubCell"/>
</dbReference>
<reference evidence="8" key="2">
    <citation type="submission" date="2023-05" db="EMBL/GenBank/DDBJ databases">
        <authorList>
            <consortium name="Lawrence Berkeley National Laboratory"/>
            <person name="Steindorff A."/>
            <person name="Hensen N."/>
            <person name="Bonometti L."/>
            <person name="Westerberg I."/>
            <person name="Brannstrom I.O."/>
            <person name="Guillou S."/>
            <person name="Cros-Aarteil S."/>
            <person name="Calhoun S."/>
            <person name="Haridas S."/>
            <person name="Kuo A."/>
            <person name="Mondo S."/>
            <person name="Pangilinan J."/>
            <person name="Riley R."/>
            <person name="Labutti K."/>
            <person name="Andreopoulos B."/>
            <person name="Lipzen A."/>
            <person name="Chen C."/>
            <person name="Yanf M."/>
            <person name="Daum C."/>
            <person name="Ng V."/>
            <person name="Clum A."/>
            <person name="Ohm R."/>
            <person name="Martin F."/>
            <person name="Silar P."/>
            <person name="Natvig D."/>
            <person name="Lalanne C."/>
            <person name="Gautier V."/>
            <person name="Ament-Velasquez S.L."/>
            <person name="Kruys A."/>
            <person name="Hutchinson M.I."/>
            <person name="Powell A.J."/>
            <person name="Barry K."/>
            <person name="Miller A.N."/>
            <person name="Grigoriev I.V."/>
            <person name="Debuchy R."/>
            <person name="Gladieux P."/>
            <person name="Thoren M.H."/>
            <person name="Johannesson H."/>
        </authorList>
    </citation>
    <scope>NUCLEOTIDE SEQUENCE</scope>
    <source>
        <strain evidence="8">PSN243</strain>
    </source>
</reference>
<dbReference type="AlphaFoldDB" id="A0AAV9GSM7"/>
<evidence type="ECO:0000256" key="1">
    <source>
        <dbReference type="ARBA" id="ARBA00004141"/>
    </source>
</evidence>
<feature type="transmembrane region" description="Helical" evidence="7">
    <location>
        <begin position="156"/>
        <end position="178"/>
    </location>
</feature>
<feature type="transmembrane region" description="Helical" evidence="7">
    <location>
        <begin position="15"/>
        <end position="37"/>
    </location>
</feature>
<feature type="transmembrane region" description="Helical" evidence="7">
    <location>
        <begin position="75"/>
        <end position="93"/>
    </location>
</feature>
<dbReference type="PANTHER" id="PTHR42038">
    <property type="match status" value="1"/>
</dbReference>
<evidence type="ECO:0000313" key="8">
    <source>
        <dbReference type="EMBL" id="KAK4449661.1"/>
    </source>
</evidence>
<keyword evidence="5 7" id="KW-1133">Transmembrane helix</keyword>
<reference evidence="8" key="1">
    <citation type="journal article" date="2023" name="Mol. Phylogenet. Evol.">
        <title>Genome-scale phylogeny and comparative genomics of the fungal order Sordariales.</title>
        <authorList>
            <person name="Hensen N."/>
            <person name="Bonometti L."/>
            <person name="Westerberg I."/>
            <person name="Brannstrom I.O."/>
            <person name="Guillou S."/>
            <person name="Cros-Aarteil S."/>
            <person name="Calhoun S."/>
            <person name="Haridas S."/>
            <person name="Kuo A."/>
            <person name="Mondo S."/>
            <person name="Pangilinan J."/>
            <person name="Riley R."/>
            <person name="LaButti K."/>
            <person name="Andreopoulos B."/>
            <person name="Lipzen A."/>
            <person name="Chen C."/>
            <person name="Yan M."/>
            <person name="Daum C."/>
            <person name="Ng V."/>
            <person name="Clum A."/>
            <person name="Steindorff A."/>
            <person name="Ohm R.A."/>
            <person name="Martin F."/>
            <person name="Silar P."/>
            <person name="Natvig D.O."/>
            <person name="Lalanne C."/>
            <person name="Gautier V."/>
            <person name="Ament-Velasquez S.L."/>
            <person name="Kruys A."/>
            <person name="Hutchinson M.I."/>
            <person name="Powell A.J."/>
            <person name="Barry K."/>
            <person name="Miller A.N."/>
            <person name="Grigoriev I.V."/>
            <person name="Debuchy R."/>
            <person name="Gladieux P."/>
            <person name="Hiltunen Thoren M."/>
            <person name="Johannesson H."/>
        </authorList>
    </citation>
    <scope>NUCLEOTIDE SEQUENCE</scope>
    <source>
        <strain evidence="8">PSN243</strain>
    </source>
</reference>
<gene>
    <name evidence="8" type="ORF">QBC34DRAFT_484893</name>
</gene>
<dbReference type="GO" id="GO:0016829">
    <property type="term" value="F:lyase activity"/>
    <property type="evidence" value="ECO:0007669"/>
    <property type="project" value="InterPro"/>
</dbReference>
<dbReference type="EMBL" id="MU865936">
    <property type="protein sequence ID" value="KAK4449661.1"/>
    <property type="molecule type" value="Genomic_DNA"/>
</dbReference>
<dbReference type="PANTHER" id="PTHR42038:SF2">
    <property type="entry name" value="TERPENE CYCLASE AUSL"/>
    <property type="match status" value="1"/>
</dbReference>
<comment type="pathway">
    <text evidence="2">Secondary metabolite biosynthesis.</text>
</comment>
<evidence type="ECO:0008006" key="10">
    <source>
        <dbReference type="Google" id="ProtNLM"/>
    </source>
</evidence>
<feature type="transmembrane region" description="Helical" evidence="7">
    <location>
        <begin position="225"/>
        <end position="243"/>
    </location>
</feature>
<keyword evidence="9" id="KW-1185">Reference proteome</keyword>
<evidence type="ECO:0000313" key="9">
    <source>
        <dbReference type="Proteomes" id="UP001321760"/>
    </source>
</evidence>
<evidence type="ECO:0000256" key="2">
    <source>
        <dbReference type="ARBA" id="ARBA00005179"/>
    </source>
</evidence>